<keyword evidence="6" id="KW-1185">Reference proteome</keyword>
<dbReference type="SUPFAM" id="SSF82153">
    <property type="entry name" value="FAS1 domain"/>
    <property type="match status" value="2"/>
</dbReference>
<evidence type="ECO:0000313" key="6">
    <source>
        <dbReference type="Proteomes" id="UP000700596"/>
    </source>
</evidence>
<evidence type="ECO:0000256" key="2">
    <source>
        <dbReference type="SAM" id="Phobius"/>
    </source>
</evidence>
<dbReference type="AlphaFoldDB" id="A0A9P9DKS3"/>
<accession>A0A9P9DKS3</accession>
<feature type="transmembrane region" description="Helical" evidence="2">
    <location>
        <begin position="386"/>
        <end position="411"/>
    </location>
</feature>
<comment type="caution">
    <text evidence="5">The sequence shown here is derived from an EMBL/GenBank/DDBJ whole genome shotgun (WGS) entry which is preliminary data.</text>
</comment>
<dbReference type="InterPro" id="IPR036378">
    <property type="entry name" value="FAS1_dom_sf"/>
</dbReference>
<dbReference type="EMBL" id="JAGMWT010000010">
    <property type="protein sequence ID" value="KAH7121011.1"/>
    <property type="molecule type" value="Genomic_DNA"/>
</dbReference>
<keyword evidence="2" id="KW-1133">Transmembrane helix</keyword>
<evidence type="ECO:0000256" key="3">
    <source>
        <dbReference type="SAM" id="SignalP"/>
    </source>
</evidence>
<dbReference type="PANTHER" id="PTHR10900">
    <property type="entry name" value="PERIOSTIN-RELATED"/>
    <property type="match status" value="1"/>
</dbReference>
<evidence type="ECO:0000256" key="1">
    <source>
        <dbReference type="SAM" id="MobiDB-lite"/>
    </source>
</evidence>
<proteinExistence type="predicted"/>
<reference evidence="5" key="1">
    <citation type="journal article" date="2021" name="Nat. Commun.">
        <title>Genetic determinants of endophytism in the Arabidopsis root mycobiome.</title>
        <authorList>
            <person name="Mesny F."/>
            <person name="Miyauchi S."/>
            <person name="Thiergart T."/>
            <person name="Pickel B."/>
            <person name="Atanasova L."/>
            <person name="Karlsson M."/>
            <person name="Huettel B."/>
            <person name="Barry K.W."/>
            <person name="Haridas S."/>
            <person name="Chen C."/>
            <person name="Bauer D."/>
            <person name="Andreopoulos W."/>
            <person name="Pangilinan J."/>
            <person name="LaButti K."/>
            <person name="Riley R."/>
            <person name="Lipzen A."/>
            <person name="Clum A."/>
            <person name="Drula E."/>
            <person name="Henrissat B."/>
            <person name="Kohler A."/>
            <person name="Grigoriev I.V."/>
            <person name="Martin F.M."/>
            <person name="Hacquard S."/>
        </authorList>
    </citation>
    <scope>NUCLEOTIDE SEQUENCE</scope>
    <source>
        <strain evidence="5">MPI-CAGE-CH-0243</strain>
    </source>
</reference>
<keyword evidence="2" id="KW-0812">Transmembrane</keyword>
<evidence type="ECO:0000259" key="4">
    <source>
        <dbReference type="PROSITE" id="PS50213"/>
    </source>
</evidence>
<protein>
    <submittedName>
        <fullName evidence="5">FAS1 domain-containing protein</fullName>
    </submittedName>
</protein>
<keyword evidence="3" id="KW-0732">Signal</keyword>
<evidence type="ECO:0000313" key="5">
    <source>
        <dbReference type="EMBL" id="KAH7121011.1"/>
    </source>
</evidence>
<feature type="domain" description="FAS1" evidence="4">
    <location>
        <begin position="216"/>
        <end position="347"/>
    </location>
</feature>
<dbReference type="Gene3D" id="2.30.180.10">
    <property type="entry name" value="FAS1 domain"/>
    <property type="match status" value="2"/>
</dbReference>
<gene>
    <name evidence="5" type="ORF">B0J11DRAFT_54617</name>
</gene>
<dbReference type="Pfam" id="PF02469">
    <property type="entry name" value="Fasciclin"/>
    <property type="match status" value="2"/>
</dbReference>
<name>A0A9P9DKS3_9PLEO</name>
<dbReference type="InterPro" id="IPR000782">
    <property type="entry name" value="FAS1_domain"/>
</dbReference>
<dbReference type="Proteomes" id="UP000700596">
    <property type="component" value="Unassembled WGS sequence"/>
</dbReference>
<sequence length="413" mass="43308">MLPSSFLFLATTLPLASAQAQSLLQAIGNISSLSNFTAFYRANEISANLLFNNPSSWPITVLVPNNQAFAAYFQKTNRSLANLSPQELLPLIQYHSLVSSLGAENFTAPSDGAGSGIGTTVPTLLAEGPSNNRTAGAALASKFGGVDRAKGQVVFIRPSASTSNTKRFILSNRQNPGPSSSIRSGLQTNVNVQVIDPQQGTWAGGRFHVIDGLLTLPDLCSKTIRGAGLTGLDNALNRSSLWPTLDSSTNVTCLGPSNEAFRSAGNPDGTLNATQLQSALLFHTLPEVAYSDYLTNGQEFTSIQGAKVKVKIEGTGSNRVIYFNNAKLIEANVLTNNGLMHIIDGVMSPNGTPSATPSSTPSSTTSRGTASATNSKAAAPNFADGYIGWSAVYMLGFLILADIMGLGALGLRF</sequence>
<feature type="region of interest" description="Disordered" evidence="1">
    <location>
        <begin position="350"/>
        <end position="374"/>
    </location>
</feature>
<dbReference type="OrthoDB" id="286301at2759"/>
<feature type="signal peptide" evidence="3">
    <location>
        <begin position="1"/>
        <end position="18"/>
    </location>
</feature>
<feature type="chain" id="PRO_5040242788" evidence="3">
    <location>
        <begin position="19"/>
        <end position="413"/>
    </location>
</feature>
<dbReference type="InterPro" id="IPR050904">
    <property type="entry name" value="Adhesion/Biosynth-related"/>
</dbReference>
<dbReference type="PANTHER" id="PTHR10900:SF77">
    <property type="entry name" value="FI19380P1"/>
    <property type="match status" value="1"/>
</dbReference>
<dbReference type="SMART" id="SM00554">
    <property type="entry name" value="FAS1"/>
    <property type="match status" value="2"/>
</dbReference>
<feature type="domain" description="FAS1" evidence="4">
    <location>
        <begin position="20"/>
        <end position="214"/>
    </location>
</feature>
<keyword evidence="2" id="KW-0472">Membrane</keyword>
<organism evidence="5 6">
    <name type="scientific">Dendryphion nanum</name>
    <dbReference type="NCBI Taxonomy" id="256645"/>
    <lineage>
        <taxon>Eukaryota</taxon>
        <taxon>Fungi</taxon>
        <taxon>Dikarya</taxon>
        <taxon>Ascomycota</taxon>
        <taxon>Pezizomycotina</taxon>
        <taxon>Dothideomycetes</taxon>
        <taxon>Pleosporomycetidae</taxon>
        <taxon>Pleosporales</taxon>
        <taxon>Torulaceae</taxon>
        <taxon>Dendryphion</taxon>
    </lineage>
</organism>
<dbReference type="PROSITE" id="PS50213">
    <property type="entry name" value="FAS1"/>
    <property type="match status" value="2"/>
</dbReference>